<dbReference type="InterPro" id="IPR000719">
    <property type="entry name" value="Prot_kinase_dom"/>
</dbReference>
<dbReference type="OrthoDB" id="63267at2759"/>
<dbReference type="GO" id="GO:0005829">
    <property type="term" value="C:cytosol"/>
    <property type="evidence" value="ECO:0007669"/>
    <property type="project" value="TreeGrafter"/>
</dbReference>
<dbReference type="GO" id="GO:0004691">
    <property type="term" value="F:cAMP-dependent protein kinase activity"/>
    <property type="evidence" value="ECO:0007669"/>
    <property type="project" value="TreeGrafter"/>
</dbReference>
<sequence length="361" mass="42648">MMHFMASRVRRMLFLYKNNKNNQNNVDSKTNQDVKSIPFDKKKFDLRKVELLRTVGTGTFGRVIVVHDKCSQQYYALKVLIIEELVRLKQVEHVKNEKLILMQLNHPFIVKLYWTGHDAKFLYMLFEYVCGGELFKYLREVGHFSSETTRFYTSEIILALKYLHSLNIVYRDLKPENLLLDYSGHLKMTDFGFAKHVKDRTYSLCGTPEYLAPEILQGKGHNHAADWWTTGIIIYEMLVGRPPFYDENDNRLYIYQKIVSGDFDFPDEIIDENAKSIVRKFLRVNLNERLGSSKDSMYEILEHPWFSDICWSDVFQRKLKPPIIPNVQSDGDTCCYEQYFEQDWSEIPLSSISSRNLFKEF</sequence>
<evidence type="ECO:0000313" key="11">
    <source>
        <dbReference type="Proteomes" id="UP000471633"/>
    </source>
</evidence>
<gene>
    <name evidence="10" type="primary">PKAC3</name>
    <name evidence="10" type="ORF">MS3_00004156</name>
</gene>
<protein>
    <submittedName>
        <fullName evidence="10">Protein kinase A catalytic subunit</fullName>
    </submittedName>
</protein>
<dbReference type="GO" id="GO:0005524">
    <property type="term" value="F:ATP binding"/>
    <property type="evidence" value="ECO:0007669"/>
    <property type="project" value="UniProtKB-UniRule"/>
</dbReference>
<keyword evidence="4 10" id="KW-0418">Kinase</keyword>
<dbReference type="PANTHER" id="PTHR24353:SF37">
    <property type="entry name" value="CAMP-DEPENDENT PROTEIN KINASE CATALYTIC SUBUNIT PRKX"/>
    <property type="match status" value="1"/>
</dbReference>
<dbReference type="RefSeq" id="XP_012797266.3">
    <property type="nucleotide sequence ID" value="XM_012941812.3"/>
</dbReference>
<feature type="domain" description="Protein kinase" evidence="8">
    <location>
        <begin position="49"/>
        <end position="306"/>
    </location>
</feature>
<dbReference type="KEGG" id="shx:MS3_00004156"/>
<evidence type="ECO:0000259" key="8">
    <source>
        <dbReference type="PROSITE" id="PS50011"/>
    </source>
</evidence>
<name>A0A922S3Q0_SCHHA</name>
<dbReference type="SMART" id="SM00220">
    <property type="entry name" value="S_TKc"/>
    <property type="match status" value="1"/>
</dbReference>
<dbReference type="InterPro" id="IPR000961">
    <property type="entry name" value="AGC-kinase_C"/>
</dbReference>
<dbReference type="CTD" id="24593279"/>
<keyword evidence="11" id="KW-1185">Reference proteome</keyword>
<dbReference type="GO" id="GO:0005952">
    <property type="term" value="C:cAMP-dependent protein kinase complex"/>
    <property type="evidence" value="ECO:0007669"/>
    <property type="project" value="TreeGrafter"/>
</dbReference>
<dbReference type="EMBL" id="AMPZ03000002">
    <property type="protein sequence ID" value="KAH9592114.1"/>
    <property type="molecule type" value="Genomic_DNA"/>
</dbReference>
<keyword evidence="1 7" id="KW-0723">Serine/threonine-protein kinase</keyword>
<dbReference type="Proteomes" id="UP000471633">
    <property type="component" value="Unassembled WGS sequence"/>
</dbReference>
<reference evidence="10" key="4">
    <citation type="journal article" date="2022" name="PLoS Pathog.">
        <title>Chromosome-level genome of Schistosoma haematobium underpins genome-wide explorations of molecular variation.</title>
        <authorList>
            <person name="Stroehlein A.J."/>
            <person name="Korhonen P.K."/>
            <person name="Lee V.V."/>
            <person name="Ralph S.A."/>
            <person name="Mentink-Kane M."/>
            <person name="You H."/>
            <person name="McManus D.P."/>
            <person name="Tchuente L.T."/>
            <person name="Stothard J.R."/>
            <person name="Kaur P."/>
            <person name="Dudchenko O."/>
            <person name="Aiden E.L."/>
            <person name="Yang B."/>
            <person name="Yang H."/>
            <person name="Emery A.M."/>
            <person name="Webster B.L."/>
            <person name="Brindley P.J."/>
            <person name="Rollinson D."/>
            <person name="Chang B.C.H."/>
            <person name="Gasser R.B."/>
            <person name="Young N.D."/>
        </authorList>
    </citation>
    <scope>NUCLEOTIDE SEQUENCE</scope>
</reference>
<keyword evidence="2" id="KW-0808">Transferase</keyword>
<dbReference type="PROSITE" id="PS50011">
    <property type="entry name" value="PROTEIN_KINASE_DOM"/>
    <property type="match status" value="1"/>
</dbReference>
<dbReference type="InterPro" id="IPR008271">
    <property type="entry name" value="Ser/Thr_kinase_AS"/>
</dbReference>
<keyword evidence="3 6" id="KW-0547">Nucleotide-binding</keyword>
<dbReference type="AlphaFoldDB" id="A0A922S3Q0"/>
<feature type="domain" description="AGC-kinase C-terminal" evidence="9">
    <location>
        <begin position="307"/>
        <end position="361"/>
    </location>
</feature>
<organism evidence="10 11">
    <name type="scientific">Schistosoma haematobium</name>
    <name type="common">Blood fluke</name>
    <dbReference type="NCBI Taxonomy" id="6185"/>
    <lineage>
        <taxon>Eukaryota</taxon>
        <taxon>Metazoa</taxon>
        <taxon>Spiralia</taxon>
        <taxon>Lophotrochozoa</taxon>
        <taxon>Platyhelminthes</taxon>
        <taxon>Trematoda</taxon>
        <taxon>Digenea</taxon>
        <taxon>Strigeidida</taxon>
        <taxon>Schistosomatoidea</taxon>
        <taxon>Schistosomatidae</taxon>
        <taxon>Schistosoma</taxon>
    </lineage>
</organism>
<dbReference type="Gene3D" id="1.10.510.10">
    <property type="entry name" value="Transferase(Phosphotransferase) domain 1"/>
    <property type="match status" value="1"/>
</dbReference>
<dbReference type="Pfam" id="PF00069">
    <property type="entry name" value="Pkinase"/>
    <property type="match status" value="1"/>
</dbReference>
<evidence type="ECO:0000256" key="7">
    <source>
        <dbReference type="RuleBase" id="RU000304"/>
    </source>
</evidence>
<accession>A0A922S3Q0</accession>
<comment type="similarity">
    <text evidence="7">Belongs to the protein kinase superfamily.</text>
</comment>
<reference evidence="10" key="1">
    <citation type="journal article" date="2012" name="Nat. Genet.">
        <title>Whole-genome sequence of Schistosoma haematobium.</title>
        <authorList>
            <person name="Young N.D."/>
            <person name="Jex A.R."/>
            <person name="Li B."/>
            <person name="Liu S."/>
            <person name="Yang L."/>
            <person name="Xiong Z."/>
            <person name="Li Y."/>
            <person name="Cantacessi C."/>
            <person name="Hall R.S."/>
            <person name="Xu X."/>
            <person name="Chen F."/>
            <person name="Wu X."/>
            <person name="Zerlotini A."/>
            <person name="Oliveira G."/>
            <person name="Hofmann A."/>
            <person name="Zhang G."/>
            <person name="Fang X."/>
            <person name="Kang Y."/>
            <person name="Campbell B.E."/>
            <person name="Loukas A."/>
            <person name="Ranganathan S."/>
            <person name="Rollinson D."/>
            <person name="Rinaldi G."/>
            <person name="Brindley P.J."/>
            <person name="Yang H."/>
            <person name="Wang J."/>
            <person name="Wang J."/>
            <person name="Gasser R.B."/>
        </authorList>
    </citation>
    <scope>NUCLEOTIDE SEQUENCE</scope>
</reference>
<dbReference type="PROSITE" id="PS00107">
    <property type="entry name" value="PROTEIN_KINASE_ATP"/>
    <property type="match status" value="1"/>
</dbReference>
<evidence type="ECO:0000313" key="10">
    <source>
        <dbReference type="EMBL" id="KAH9592114.1"/>
    </source>
</evidence>
<dbReference type="SUPFAM" id="SSF56112">
    <property type="entry name" value="Protein kinase-like (PK-like)"/>
    <property type="match status" value="1"/>
</dbReference>
<reference evidence="10" key="3">
    <citation type="submission" date="2021-06" db="EMBL/GenBank/DDBJ databases">
        <title>Chromosome-level genome assembly for S. haematobium.</title>
        <authorList>
            <person name="Stroehlein A.J."/>
        </authorList>
    </citation>
    <scope>NUCLEOTIDE SEQUENCE</scope>
</reference>
<evidence type="ECO:0000256" key="6">
    <source>
        <dbReference type="PROSITE-ProRule" id="PRU10141"/>
    </source>
</evidence>
<comment type="caution">
    <text evidence="10">The sequence shown here is derived from an EMBL/GenBank/DDBJ whole genome shotgun (WGS) entry which is preliminary data.</text>
</comment>
<dbReference type="FunFam" id="1.10.510.10:FF:000005">
    <property type="entry name" value="cAMP-dependent protein kinase catalytic subunit alpha"/>
    <property type="match status" value="1"/>
</dbReference>
<dbReference type="GeneID" id="24593279"/>
<dbReference type="InterPro" id="IPR011009">
    <property type="entry name" value="Kinase-like_dom_sf"/>
</dbReference>
<dbReference type="InterPro" id="IPR017441">
    <property type="entry name" value="Protein_kinase_ATP_BS"/>
</dbReference>
<dbReference type="PROSITE" id="PS00108">
    <property type="entry name" value="PROTEIN_KINASE_ST"/>
    <property type="match status" value="1"/>
</dbReference>
<dbReference type="SMART" id="SM00133">
    <property type="entry name" value="S_TK_X"/>
    <property type="match status" value="1"/>
</dbReference>
<evidence type="ECO:0000259" key="9">
    <source>
        <dbReference type="PROSITE" id="PS51285"/>
    </source>
</evidence>
<evidence type="ECO:0000256" key="2">
    <source>
        <dbReference type="ARBA" id="ARBA00022679"/>
    </source>
</evidence>
<reference evidence="10" key="2">
    <citation type="journal article" date="2019" name="Gigascience">
        <title>High-quality Schistosoma haematobium genome achieved by single-molecule and long-range sequencing.</title>
        <authorList>
            <person name="Stroehlein A.J."/>
            <person name="Korhonen P.K."/>
            <person name="Chong T.M."/>
            <person name="Lim Y.L."/>
            <person name="Chan K.G."/>
            <person name="Webster B."/>
            <person name="Rollinson D."/>
            <person name="Brindley P.J."/>
            <person name="Gasser R.B."/>
            <person name="Young N.D."/>
        </authorList>
    </citation>
    <scope>NUCLEOTIDE SEQUENCE</scope>
</reference>
<evidence type="ECO:0000256" key="1">
    <source>
        <dbReference type="ARBA" id="ARBA00022527"/>
    </source>
</evidence>
<dbReference type="PANTHER" id="PTHR24353">
    <property type="entry name" value="CYCLIC NUCLEOTIDE-DEPENDENT PROTEIN KINASE"/>
    <property type="match status" value="1"/>
</dbReference>
<feature type="binding site" evidence="6">
    <location>
        <position position="78"/>
    </location>
    <ligand>
        <name>ATP</name>
        <dbReference type="ChEBI" id="CHEBI:30616"/>
    </ligand>
</feature>
<proteinExistence type="inferred from homology"/>
<evidence type="ECO:0000256" key="5">
    <source>
        <dbReference type="ARBA" id="ARBA00022840"/>
    </source>
</evidence>
<evidence type="ECO:0000256" key="4">
    <source>
        <dbReference type="ARBA" id="ARBA00022777"/>
    </source>
</evidence>
<keyword evidence="5 6" id="KW-0067">ATP-binding</keyword>
<dbReference type="Gene3D" id="3.30.200.20">
    <property type="entry name" value="Phosphorylase Kinase, domain 1"/>
    <property type="match status" value="1"/>
</dbReference>
<evidence type="ECO:0000256" key="3">
    <source>
        <dbReference type="ARBA" id="ARBA00022741"/>
    </source>
</evidence>
<dbReference type="PROSITE" id="PS51285">
    <property type="entry name" value="AGC_KINASE_CTER"/>
    <property type="match status" value="1"/>
</dbReference>